<organism evidence="1">
    <name type="scientific">Sphingomonas sp. JE1</name>
    <dbReference type="NCBI Taxonomy" id="1628059"/>
    <lineage>
        <taxon>Bacteria</taxon>
        <taxon>Pseudomonadati</taxon>
        <taxon>Pseudomonadota</taxon>
        <taxon>Alphaproteobacteria</taxon>
        <taxon>Sphingomonadales</taxon>
        <taxon>Sphingomonadaceae</taxon>
        <taxon>Sphingomonas</taxon>
    </lineage>
</organism>
<reference evidence="1" key="1">
    <citation type="submission" date="2014-06" db="EMBL/GenBank/DDBJ databases">
        <title>Molecular and ecological studies on carbamate pesticide degrading bacteria isolated from agricultural soils.</title>
        <authorList>
            <person name="Kim D.-U."/>
            <person name="Ka J.-O."/>
        </authorList>
    </citation>
    <scope>NUCLEOTIDE SEQUENCE</scope>
    <source>
        <strain evidence="1">JE1</strain>
        <plasmid evidence="1">pJE1</plasmid>
    </source>
</reference>
<dbReference type="SUPFAM" id="SSF54427">
    <property type="entry name" value="NTF2-like"/>
    <property type="match status" value="1"/>
</dbReference>
<evidence type="ECO:0008006" key="2">
    <source>
        <dbReference type="Google" id="ProtNLM"/>
    </source>
</evidence>
<evidence type="ECO:0000313" key="1">
    <source>
        <dbReference type="EMBL" id="AJW29569.1"/>
    </source>
</evidence>
<dbReference type="AlphaFoldDB" id="A0A0D4ZZL8"/>
<dbReference type="InterPro" id="IPR032710">
    <property type="entry name" value="NTF2-like_dom_sf"/>
</dbReference>
<name>A0A0D4ZZL8_9SPHN</name>
<accession>A0A0D4ZZL8</accession>
<geneLocation type="plasmid" evidence="1">
    <name>pJE1</name>
</geneLocation>
<protein>
    <recommendedName>
        <fullName evidence="2">SnoaL-like domain-containing protein</fullName>
    </recommendedName>
</protein>
<gene>
    <name evidence="1" type="ORF">pJE1_147</name>
</gene>
<sequence length="156" mass="17682">MNKDKYPGYDALNPFFELMETALSADVDGEHFFDYFSDDLVYEFPFPLPGSPTRYDGPESLKQQFAGFGDVLWLDSMSDLVVHRSQEPGGVTVLILEYASHGKSVITNNPYNNRYVSIVRIRNRKIFNWRDHCDQMVVLNAVGGLEPVIAQLKAGQ</sequence>
<dbReference type="EMBL" id="KM017071">
    <property type="protein sequence ID" value="AJW29569.1"/>
    <property type="molecule type" value="Genomic_DNA"/>
</dbReference>
<dbReference type="Gene3D" id="3.10.450.50">
    <property type="match status" value="1"/>
</dbReference>
<proteinExistence type="predicted"/>
<keyword evidence="1" id="KW-0614">Plasmid</keyword>
<dbReference type="RefSeq" id="WP_087575762.1">
    <property type="nucleotide sequence ID" value="NZ_KM017071.1"/>
</dbReference>